<accession>A0ABY5VZK3</accession>
<proteinExistence type="predicted"/>
<dbReference type="Pfam" id="PF00773">
    <property type="entry name" value="RNB"/>
    <property type="match status" value="1"/>
</dbReference>
<feature type="domain" description="RNB" evidence="1">
    <location>
        <begin position="45"/>
        <end position="363"/>
    </location>
</feature>
<gene>
    <name evidence="2" type="ORF">Dfulv_39780</name>
</gene>
<dbReference type="InterPro" id="IPR001900">
    <property type="entry name" value="RNase_II/R"/>
</dbReference>
<organism evidence="2 3">
    <name type="scientific">Dactylosporangium fulvum</name>
    <dbReference type="NCBI Taxonomy" id="53359"/>
    <lineage>
        <taxon>Bacteria</taxon>
        <taxon>Bacillati</taxon>
        <taxon>Actinomycetota</taxon>
        <taxon>Actinomycetes</taxon>
        <taxon>Micromonosporales</taxon>
        <taxon>Micromonosporaceae</taxon>
        <taxon>Dactylosporangium</taxon>
    </lineage>
</organism>
<reference evidence="2" key="2">
    <citation type="submission" date="2022-09" db="EMBL/GenBank/DDBJ databases">
        <title>Biosynthetic gene clusters of Dactylosporangioum fulvum.</title>
        <authorList>
            <person name="Caradec T."/>
        </authorList>
    </citation>
    <scope>NUCLEOTIDE SEQUENCE</scope>
    <source>
        <strain evidence="2">NRRL B-16292</strain>
    </source>
</reference>
<reference evidence="2" key="1">
    <citation type="submission" date="2021-04" db="EMBL/GenBank/DDBJ databases">
        <authorList>
            <person name="Hartkoorn R.C."/>
            <person name="Beaudoing E."/>
            <person name="Hot D."/>
        </authorList>
    </citation>
    <scope>NUCLEOTIDE SEQUENCE</scope>
    <source>
        <strain evidence="2">NRRL B-16292</strain>
    </source>
</reference>
<dbReference type="PANTHER" id="PTHR23355:SF9">
    <property type="entry name" value="DIS3-LIKE EXONUCLEASE 2"/>
    <property type="match status" value="1"/>
</dbReference>
<dbReference type="Pfam" id="PF18614">
    <property type="entry name" value="RNase_II_C_S1"/>
    <property type="match status" value="1"/>
</dbReference>
<dbReference type="RefSeq" id="WP_259858969.1">
    <property type="nucleotide sequence ID" value="NZ_BAAAST010000115.1"/>
</dbReference>
<dbReference type="EMBL" id="CP073720">
    <property type="protein sequence ID" value="UWP81206.1"/>
    <property type="molecule type" value="Genomic_DNA"/>
</dbReference>
<dbReference type="InterPro" id="IPR012340">
    <property type="entry name" value="NA-bd_OB-fold"/>
</dbReference>
<evidence type="ECO:0000313" key="3">
    <source>
        <dbReference type="Proteomes" id="UP001059617"/>
    </source>
</evidence>
<protein>
    <submittedName>
        <fullName evidence="2">RNB domain-containing ribonuclease</fullName>
    </submittedName>
</protein>
<keyword evidence="3" id="KW-1185">Reference proteome</keyword>
<name>A0ABY5VZK3_9ACTN</name>
<dbReference type="PANTHER" id="PTHR23355">
    <property type="entry name" value="RIBONUCLEASE"/>
    <property type="match status" value="1"/>
</dbReference>
<evidence type="ECO:0000259" key="1">
    <source>
        <dbReference type="SMART" id="SM00955"/>
    </source>
</evidence>
<evidence type="ECO:0000313" key="2">
    <source>
        <dbReference type="EMBL" id="UWP81206.1"/>
    </source>
</evidence>
<dbReference type="InterPro" id="IPR050180">
    <property type="entry name" value="RNR_Ribonuclease"/>
</dbReference>
<sequence length="473" mass="51138">MTSRRVLAPRIDFTELRRELGLPTGFSAAAVEEAEVAAKLSFDDRPDRTDLPFVTIDPPTSKDLDQALLLRRRDGGGYRVWYAIADVAAFVTPGGALEAETRERGQTVYLPDGKVPLHPQVLSEGAASLLPGADRPAVLWTIDLDAEGVTTAVTVERARVRSRAQLHYEQVQHDVDAGTAHESVALLPEVGKLLVERGLQRGAVDLPLPEQEVEPDGDGWRLTLRAPVPVEEYNAQISLLTGMAAARVMLDGKVGLLRTMPAPPDDVVDRLRLAARALRVPWPDGASPGQVIAVLDPAQPRAAAFLDQAGEMLRGAGYTAFDGAEPEQPLHAAVAAPYAHVTAPLRRLADRYVTEVCLALFSGAEVPVWAREALPKLPEVMRRTDRVAGAAERGAVDLTEAVLLAGRVGEEFDAAVLDVEPKGDRGTIALDEPPVRARCVGEALPLGERIRVRLAEADPARRRVRFDRVQLEA</sequence>
<dbReference type="InterPro" id="IPR040596">
    <property type="entry name" value="RNase_II_C_S1"/>
</dbReference>
<dbReference type="Proteomes" id="UP001059617">
    <property type="component" value="Chromosome"/>
</dbReference>
<dbReference type="SMART" id="SM00955">
    <property type="entry name" value="RNB"/>
    <property type="match status" value="1"/>
</dbReference>
<dbReference type="SUPFAM" id="SSF50249">
    <property type="entry name" value="Nucleic acid-binding proteins"/>
    <property type="match status" value="1"/>
</dbReference>